<evidence type="ECO:0000313" key="3">
    <source>
        <dbReference type="Proteomes" id="UP001175353"/>
    </source>
</evidence>
<dbReference type="Pfam" id="PF01636">
    <property type="entry name" value="APH"/>
    <property type="match status" value="1"/>
</dbReference>
<dbReference type="PANTHER" id="PTHR21310">
    <property type="entry name" value="AMINOGLYCOSIDE PHOSPHOTRANSFERASE-RELATED-RELATED"/>
    <property type="match status" value="1"/>
</dbReference>
<dbReference type="InterPro" id="IPR051678">
    <property type="entry name" value="AGP_Transferase"/>
</dbReference>
<dbReference type="CDD" id="cd05120">
    <property type="entry name" value="APH_ChoK_like"/>
    <property type="match status" value="1"/>
</dbReference>
<name>A0AAN6K5J4_9PEZI</name>
<reference evidence="2" key="1">
    <citation type="submission" date="2023-06" db="EMBL/GenBank/DDBJ databases">
        <title>Black Yeasts Isolated from many extreme environments.</title>
        <authorList>
            <person name="Coleine C."/>
            <person name="Stajich J.E."/>
            <person name="Selbmann L."/>
        </authorList>
    </citation>
    <scope>NUCLEOTIDE SEQUENCE</scope>
    <source>
        <strain evidence="2">CCFEE 5200</strain>
    </source>
</reference>
<proteinExistence type="predicted"/>
<evidence type="ECO:0000259" key="1">
    <source>
        <dbReference type="Pfam" id="PF01636"/>
    </source>
</evidence>
<dbReference type="InterPro" id="IPR002575">
    <property type="entry name" value="Aminoglycoside_PTrfase"/>
</dbReference>
<keyword evidence="3" id="KW-1185">Reference proteome</keyword>
<protein>
    <recommendedName>
        <fullName evidence="1">Aminoglycoside phosphotransferase domain-containing protein</fullName>
    </recommendedName>
</protein>
<dbReference type="Proteomes" id="UP001175353">
    <property type="component" value="Unassembled WGS sequence"/>
</dbReference>
<organism evidence="2 3">
    <name type="scientific">Friedmanniomyces endolithicus</name>
    <dbReference type="NCBI Taxonomy" id="329885"/>
    <lineage>
        <taxon>Eukaryota</taxon>
        <taxon>Fungi</taxon>
        <taxon>Dikarya</taxon>
        <taxon>Ascomycota</taxon>
        <taxon>Pezizomycotina</taxon>
        <taxon>Dothideomycetes</taxon>
        <taxon>Dothideomycetidae</taxon>
        <taxon>Mycosphaerellales</taxon>
        <taxon>Teratosphaeriaceae</taxon>
        <taxon>Friedmanniomyces</taxon>
    </lineage>
</organism>
<sequence length="230" mass="26884">MKFIAENTSIPIPKVYCSFVHKDRAFILMEKIHGEEIPTAWKRLQEPGRRKVYGQLRAILQELRSLKPPPGTGIESCTGGSLYDSRIKQCRGTRFGPFKTIQDFHFWLREGLQPSELQGREIEDGFEWQDLEKMAAMQDAGPWPPPVFTHADLNPFNILVRGDEVVAVLDWEFAGWYPSYWEYTSAWLGSLTRTGWQEALDQFLDPFAAELEMERIRQKWWGEVATWERW</sequence>
<feature type="domain" description="Aminoglycoside phosphotransferase" evidence="1">
    <location>
        <begin position="4"/>
        <end position="205"/>
    </location>
</feature>
<dbReference type="SUPFAM" id="SSF56112">
    <property type="entry name" value="Protein kinase-like (PK-like)"/>
    <property type="match status" value="1"/>
</dbReference>
<accession>A0AAN6K5J4</accession>
<dbReference type="AlphaFoldDB" id="A0AAN6K5J4"/>
<comment type="caution">
    <text evidence="2">The sequence shown here is derived from an EMBL/GenBank/DDBJ whole genome shotgun (WGS) entry which is preliminary data.</text>
</comment>
<evidence type="ECO:0000313" key="2">
    <source>
        <dbReference type="EMBL" id="KAK0965996.1"/>
    </source>
</evidence>
<dbReference type="PANTHER" id="PTHR21310:SF55">
    <property type="entry name" value="AMINOGLYCOSIDE PHOSPHOTRANSFERASE DOMAIN-CONTAINING PROTEIN"/>
    <property type="match status" value="1"/>
</dbReference>
<gene>
    <name evidence="2" type="ORF">LTR91_017731</name>
</gene>
<dbReference type="Gene3D" id="3.90.1200.10">
    <property type="match status" value="1"/>
</dbReference>
<dbReference type="EMBL" id="JAUJLE010000236">
    <property type="protein sequence ID" value="KAK0965996.1"/>
    <property type="molecule type" value="Genomic_DNA"/>
</dbReference>
<dbReference type="InterPro" id="IPR011009">
    <property type="entry name" value="Kinase-like_dom_sf"/>
</dbReference>